<dbReference type="PANTHER" id="PTHR13031">
    <property type="entry name" value="RIBONUCLEASE P SUBUNIT P30"/>
    <property type="match status" value="1"/>
</dbReference>
<gene>
    <name evidence="4" type="ORF">BpHYR1_006842</name>
</gene>
<evidence type="ECO:0000313" key="4">
    <source>
        <dbReference type="EMBL" id="RMZ95648.1"/>
    </source>
</evidence>
<accession>A0A3M7P9A8</accession>
<dbReference type="Proteomes" id="UP000276133">
    <property type="component" value="Unassembled WGS sequence"/>
</dbReference>
<dbReference type="GO" id="GO:0008033">
    <property type="term" value="P:tRNA processing"/>
    <property type="evidence" value="ECO:0007669"/>
    <property type="project" value="UniProtKB-KW"/>
</dbReference>
<proteinExistence type="inferred from homology"/>
<evidence type="ECO:0000256" key="2">
    <source>
        <dbReference type="ARBA" id="ARBA00007331"/>
    </source>
</evidence>
<dbReference type="PANTHER" id="PTHR13031:SF0">
    <property type="entry name" value="RIBONUCLEASE P PROTEIN SUBUNIT P30"/>
    <property type="match status" value="1"/>
</dbReference>
<keyword evidence="3" id="KW-0819">tRNA processing</keyword>
<comment type="caution">
    <text evidence="4">The sequence shown here is derived from an EMBL/GenBank/DDBJ whole genome shotgun (WGS) entry which is preliminary data.</text>
</comment>
<evidence type="ECO:0000313" key="5">
    <source>
        <dbReference type="Proteomes" id="UP000276133"/>
    </source>
</evidence>
<dbReference type="GO" id="GO:0005655">
    <property type="term" value="C:nucleolar ribonuclease P complex"/>
    <property type="evidence" value="ECO:0007669"/>
    <property type="project" value="TreeGrafter"/>
</dbReference>
<dbReference type="GO" id="GO:0003723">
    <property type="term" value="F:RNA binding"/>
    <property type="evidence" value="ECO:0007669"/>
    <property type="project" value="TreeGrafter"/>
</dbReference>
<dbReference type="STRING" id="10195.A0A3M7P9A8"/>
<dbReference type="InterPro" id="IPR016195">
    <property type="entry name" value="Pol/histidinol_Pase-like"/>
</dbReference>
<dbReference type="AlphaFoldDB" id="A0A3M7P9A8"/>
<dbReference type="SUPFAM" id="SSF89550">
    <property type="entry name" value="PHP domain-like"/>
    <property type="match status" value="1"/>
</dbReference>
<dbReference type="Gene3D" id="3.20.20.140">
    <property type="entry name" value="Metal-dependent hydrolases"/>
    <property type="match status" value="1"/>
</dbReference>
<organism evidence="4 5">
    <name type="scientific">Brachionus plicatilis</name>
    <name type="common">Marine rotifer</name>
    <name type="synonym">Brachionus muelleri</name>
    <dbReference type="NCBI Taxonomy" id="10195"/>
    <lineage>
        <taxon>Eukaryota</taxon>
        <taxon>Metazoa</taxon>
        <taxon>Spiralia</taxon>
        <taxon>Gnathifera</taxon>
        <taxon>Rotifera</taxon>
        <taxon>Eurotatoria</taxon>
        <taxon>Monogononta</taxon>
        <taxon>Pseudotrocha</taxon>
        <taxon>Ploima</taxon>
        <taxon>Brachionidae</taxon>
        <taxon>Brachionus</taxon>
    </lineage>
</organism>
<reference evidence="4 5" key="1">
    <citation type="journal article" date="2018" name="Sci. Rep.">
        <title>Genomic signatures of local adaptation to the degree of environmental predictability in rotifers.</title>
        <authorList>
            <person name="Franch-Gras L."/>
            <person name="Hahn C."/>
            <person name="Garcia-Roger E.M."/>
            <person name="Carmona M.J."/>
            <person name="Serra M."/>
            <person name="Gomez A."/>
        </authorList>
    </citation>
    <scope>NUCLEOTIDE SEQUENCE [LARGE SCALE GENOMIC DNA]</scope>
    <source>
        <strain evidence="4">HYR1</strain>
    </source>
</reference>
<sequence>MTTFCDLNLNVTNLTEKLIDQLVESTIKLGYNEVALSVDFEFPAAGSKTNEQKKKENRQLVLVPPPKNYKIQQKLANRLDLFCRKIKVYSRINIKIKPNDINTYLHHLKSKEVMAYDIIALEPVDSQVLLYLCNNNFNADLISIKSGIECGLTDKHLIRPLNNAVNSMSLHFELCYSASISSSTERRDFIMAGRCLTFNTKSKGLIISSGASNSNNLRGPYELLNIVKLFDITEQESHQIIRRNNHQVLTNSFCRKHTAAGMVYLNEPNDLNKLTNALLMYRERLDREKTEEKIIESPKKKIKN</sequence>
<evidence type="ECO:0000256" key="3">
    <source>
        <dbReference type="ARBA" id="ARBA00022694"/>
    </source>
</evidence>
<comment type="similarity">
    <text evidence="2">Belongs to the eukaryotic/archaeal RNase P protein component 3 family.</text>
</comment>
<dbReference type="EMBL" id="REGN01012354">
    <property type="protein sequence ID" value="RMZ95648.1"/>
    <property type="molecule type" value="Genomic_DNA"/>
</dbReference>
<dbReference type="InterPro" id="IPR002738">
    <property type="entry name" value="RNase_P_p30"/>
</dbReference>
<dbReference type="OrthoDB" id="17948at2759"/>
<evidence type="ECO:0000256" key="1">
    <source>
        <dbReference type="ARBA" id="ARBA00004123"/>
    </source>
</evidence>
<keyword evidence="5" id="KW-1185">Reference proteome</keyword>
<name>A0A3M7P9A8_BRAPC</name>
<dbReference type="Pfam" id="PF01876">
    <property type="entry name" value="RNase_P_p30"/>
    <property type="match status" value="1"/>
</dbReference>
<protein>
    <submittedName>
        <fullName evidence="4">Ribonuclease P subunit p30-like</fullName>
    </submittedName>
</protein>
<comment type="subcellular location">
    <subcellularLocation>
        <location evidence="1">Nucleus</location>
    </subcellularLocation>
</comment>